<dbReference type="Proteomes" id="UP000024404">
    <property type="component" value="Unassembled WGS sequence"/>
</dbReference>
<name>A0A8R1TQT7_ONCVO</name>
<organism evidence="1 2">
    <name type="scientific">Onchocerca volvulus</name>
    <dbReference type="NCBI Taxonomy" id="6282"/>
    <lineage>
        <taxon>Eukaryota</taxon>
        <taxon>Metazoa</taxon>
        <taxon>Ecdysozoa</taxon>
        <taxon>Nematoda</taxon>
        <taxon>Chromadorea</taxon>
        <taxon>Rhabditida</taxon>
        <taxon>Spirurina</taxon>
        <taxon>Spiruromorpha</taxon>
        <taxon>Filarioidea</taxon>
        <taxon>Onchocercidae</taxon>
        <taxon>Onchocerca</taxon>
    </lineage>
</organism>
<evidence type="ECO:0000313" key="2">
    <source>
        <dbReference type="Proteomes" id="UP000024404"/>
    </source>
</evidence>
<reference evidence="1" key="2">
    <citation type="submission" date="2022-06" db="UniProtKB">
        <authorList>
            <consortium name="EnsemblMetazoa"/>
        </authorList>
    </citation>
    <scope>IDENTIFICATION</scope>
</reference>
<evidence type="ECO:0000313" key="1">
    <source>
        <dbReference type="EnsemblMetazoa" id="OVOC2470.1"/>
    </source>
</evidence>
<keyword evidence="2" id="KW-1185">Reference proteome</keyword>
<dbReference type="EnsemblMetazoa" id="OVOC2470.1">
    <property type="protein sequence ID" value="OVOC2470.1"/>
    <property type="gene ID" value="WBGene00239279"/>
</dbReference>
<accession>A0A8R1TQT7</accession>
<proteinExistence type="predicted"/>
<reference evidence="2" key="1">
    <citation type="submission" date="2013-10" db="EMBL/GenBank/DDBJ databases">
        <title>Genome sequencing of Onchocerca volvulus.</title>
        <authorList>
            <person name="Cotton J."/>
            <person name="Tsai J."/>
            <person name="Stanley E."/>
            <person name="Tracey A."/>
            <person name="Holroyd N."/>
            <person name="Lustigman S."/>
            <person name="Berriman M."/>
        </authorList>
    </citation>
    <scope>NUCLEOTIDE SEQUENCE</scope>
</reference>
<dbReference type="EMBL" id="CMVM020000074">
    <property type="status" value="NOT_ANNOTATED_CDS"/>
    <property type="molecule type" value="Genomic_DNA"/>
</dbReference>
<sequence>MNSGDVSSPEVPLPATSGIKVEELLTPITLFFRKGTRTRTRTANFCDTHPHIRHETRINALPAAPISQGHIVSLVRSYYYVTMIDFFLDIRLKIEGQGLGVPRSARSYNESN</sequence>
<protein>
    <submittedName>
        <fullName evidence="1">Uncharacterized protein</fullName>
    </submittedName>
</protein>
<dbReference type="AlphaFoldDB" id="A0A8R1TQT7"/>